<keyword evidence="7 12" id="KW-0175">Coiled coil</keyword>
<dbReference type="AlphaFoldDB" id="A0A8I6SI96"/>
<dbReference type="PRINTS" id="PR00380">
    <property type="entry name" value="KINESINHEAVY"/>
</dbReference>
<evidence type="ECO:0000256" key="7">
    <source>
        <dbReference type="ARBA" id="ARBA00023054"/>
    </source>
</evidence>
<dbReference type="Proteomes" id="UP000494040">
    <property type="component" value="Unassembled WGS sequence"/>
</dbReference>
<dbReference type="KEGG" id="clec:106664170"/>
<comment type="caution">
    <text evidence="10">Lacks conserved residue(s) required for the propagation of feature annotation.</text>
</comment>
<protein>
    <recommendedName>
        <fullName evidence="11">Kinesin-like protein</fullName>
    </recommendedName>
</protein>
<feature type="coiled-coil region" evidence="12">
    <location>
        <begin position="480"/>
        <end position="542"/>
    </location>
</feature>
<organism evidence="14 15">
    <name type="scientific">Cimex lectularius</name>
    <name type="common">Bed bug</name>
    <name type="synonym">Acanthia lectularia</name>
    <dbReference type="NCBI Taxonomy" id="79782"/>
    <lineage>
        <taxon>Eukaryota</taxon>
        <taxon>Metazoa</taxon>
        <taxon>Ecdysozoa</taxon>
        <taxon>Arthropoda</taxon>
        <taxon>Hexapoda</taxon>
        <taxon>Insecta</taxon>
        <taxon>Pterygota</taxon>
        <taxon>Neoptera</taxon>
        <taxon>Paraneoptera</taxon>
        <taxon>Hemiptera</taxon>
        <taxon>Heteroptera</taxon>
        <taxon>Panheteroptera</taxon>
        <taxon>Cimicomorpha</taxon>
        <taxon>Cimicidae</taxon>
        <taxon>Cimex</taxon>
    </lineage>
</organism>
<keyword evidence="8 11" id="KW-0505">Motor protein</keyword>
<comment type="subcellular location">
    <subcellularLocation>
        <location evidence="1">Cytoplasm</location>
        <location evidence="1">Cytoskeleton</location>
        <location evidence="1">Spindle</location>
    </subcellularLocation>
</comment>
<dbReference type="InterPro" id="IPR019821">
    <property type="entry name" value="Kinesin_motor_CS"/>
</dbReference>
<dbReference type="PROSITE" id="PS00411">
    <property type="entry name" value="KINESIN_MOTOR_1"/>
    <property type="match status" value="1"/>
</dbReference>
<keyword evidence="2" id="KW-0963">Cytoplasm</keyword>
<evidence type="ECO:0000256" key="11">
    <source>
        <dbReference type="RuleBase" id="RU000394"/>
    </source>
</evidence>
<dbReference type="InterPro" id="IPR047149">
    <property type="entry name" value="KIF11-like"/>
</dbReference>
<reference evidence="14" key="1">
    <citation type="submission" date="2022-01" db="UniProtKB">
        <authorList>
            <consortium name="EnsemblMetazoa"/>
        </authorList>
    </citation>
    <scope>IDENTIFICATION</scope>
</reference>
<keyword evidence="6 11" id="KW-0067">ATP-binding</keyword>
<dbReference type="RefSeq" id="XP_024083801.1">
    <property type="nucleotide sequence ID" value="XM_024228033.1"/>
</dbReference>
<dbReference type="Pfam" id="PF00225">
    <property type="entry name" value="Kinesin"/>
    <property type="match status" value="1"/>
</dbReference>
<evidence type="ECO:0000256" key="10">
    <source>
        <dbReference type="PROSITE-ProRule" id="PRU00283"/>
    </source>
</evidence>
<evidence type="ECO:0000256" key="6">
    <source>
        <dbReference type="ARBA" id="ARBA00022840"/>
    </source>
</evidence>
<evidence type="ECO:0000256" key="2">
    <source>
        <dbReference type="ARBA" id="ARBA00022490"/>
    </source>
</evidence>
<comment type="similarity">
    <text evidence="10 11">Belongs to the TRAFAC class myosin-kinesin ATPase superfamily. Kinesin family.</text>
</comment>
<dbReference type="SUPFAM" id="SSF52540">
    <property type="entry name" value="P-loop containing nucleoside triphosphate hydrolases"/>
    <property type="match status" value="1"/>
</dbReference>
<dbReference type="PANTHER" id="PTHR47970:SF29">
    <property type="entry name" value="KINESIN FAMILY MEMBER 20B"/>
    <property type="match status" value="1"/>
</dbReference>
<proteinExistence type="inferred from homology"/>
<evidence type="ECO:0000259" key="13">
    <source>
        <dbReference type="PROSITE" id="PS50067"/>
    </source>
</evidence>
<dbReference type="GO" id="GO:0007018">
    <property type="term" value="P:microtubule-based movement"/>
    <property type="evidence" value="ECO:0007669"/>
    <property type="project" value="InterPro"/>
</dbReference>
<dbReference type="GeneID" id="106664170"/>
<sequence>MGEPSFLVPRPCTNKVLKNFMDKKVFGRLEFSTGSDEATIEEVVDDKIKVYLRIKPCNIMSITDEINNKNYEILGKFLQTKIFLNREELIYKYRFTDIFLPTTTQSMVHTQFDVLGTPLQPGLIPRCLYTVFASICGKEDFSGRCYPETGSRVIVLDEKQVNANKLYKKEILKFASKQVVKNKKLLDQTISTTDHTAMETNFERLKKVSIQSNNNLVYSIWIGFIEIYNENLYDLLVDAHEQRPLLLVEDKDKNIYVKDLKYINVDSWAEAYELYRYGKHNLHISHTELNKKSSRSHCLFMLKLVVRERNDLLNFNWSSSLTICDLAGSERQKKAKTGGTERLKEAQSINSSLLVLNRCIEALRKNQEIKTAMRVPFRESKLTRLFERVLAGEGNVTIIANMSQEETMFFETQEILKMTANAVEKNIKKQEASDKKKVASIVDPQVMKQVSTQQRIYTCKKCHEKFVFTDVCKICKGVDILELKDELMEMKNALEHEKEMKLKAESAAINEQNVTNVYQDYYEVLQRQYKESKNTMSKKLQETRLQFVHLQTSHQKAIAEMCEGFQLEETNLKDMVEMACQKFIDLEVEIASVKNEIDSLNEGSKGDKIEKCLEGDEIEDLLSDDELAEPLSLNKT</sequence>
<dbReference type="PANTHER" id="PTHR47970">
    <property type="entry name" value="KINESIN-LIKE PROTEIN KIF11"/>
    <property type="match status" value="1"/>
</dbReference>
<evidence type="ECO:0000256" key="3">
    <source>
        <dbReference type="ARBA" id="ARBA00022553"/>
    </source>
</evidence>
<dbReference type="OrthoDB" id="123929at2759"/>
<dbReference type="GO" id="GO:0008017">
    <property type="term" value="F:microtubule binding"/>
    <property type="evidence" value="ECO:0007669"/>
    <property type="project" value="InterPro"/>
</dbReference>
<evidence type="ECO:0000256" key="5">
    <source>
        <dbReference type="ARBA" id="ARBA00022741"/>
    </source>
</evidence>
<dbReference type="GO" id="GO:0008574">
    <property type="term" value="F:plus-end-directed microtubule motor activity"/>
    <property type="evidence" value="ECO:0007669"/>
    <property type="project" value="TreeGrafter"/>
</dbReference>
<dbReference type="EnsemblMetazoa" id="XM_024228033.1">
    <property type="protein sequence ID" value="XP_024083801.1"/>
    <property type="gene ID" value="LOC106664170"/>
</dbReference>
<dbReference type="GO" id="GO:0090307">
    <property type="term" value="P:mitotic spindle assembly"/>
    <property type="evidence" value="ECO:0007669"/>
    <property type="project" value="TreeGrafter"/>
</dbReference>
<dbReference type="GO" id="GO:0005634">
    <property type="term" value="C:nucleus"/>
    <property type="evidence" value="ECO:0007669"/>
    <property type="project" value="TreeGrafter"/>
</dbReference>
<evidence type="ECO:0000256" key="9">
    <source>
        <dbReference type="ARBA" id="ARBA00023212"/>
    </source>
</evidence>
<evidence type="ECO:0000256" key="12">
    <source>
        <dbReference type="SAM" id="Coils"/>
    </source>
</evidence>
<keyword evidence="9" id="KW-0206">Cytoskeleton</keyword>
<dbReference type="GO" id="GO:0072686">
    <property type="term" value="C:mitotic spindle"/>
    <property type="evidence" value="ECO:0007669"/>
    <property type="project" value="TreeGrafter"/>
</dbReference>
<dbReference type="GO" id="GO:0005876">
    <property type="term" value="C:spindle microtubule"/>
    <property type="evidence" value="ECO:0007669"/>
    <property type="project" value="TreeGrafter"/>
</dbReference>
<dbReference type="SMART" id="SM00129">
    <property type="entry name" value="KISc"/>
    <property type="match status" value="1"/>
</dbReference>
<keyword evidence="15" id="KW-1185">Reference proteome</keyword>
<accession>A0A8I6SI96</accession>
<evidence type="ECO:0000313" key="14">
    <source>
        <dbReference type="EnsemblMetazoa" id="XP_024083801.1"/>
    </source>
</evidence>
<dbReference type="PROSITE" id="PS50067">
    <property type="entry name" value="KINESIN_MOTOR_2"/>
    <property type="match status" value="1"/>
</dbReference>
<evidence type="ECO:0000313" key="15">
    <source>
        <dbReference type="Proteomes" id="UP000494040"/>
    </source>
</evidence>
<feature type="domain" description="Kinesin motor" evidence="13">
    <location>
        <begin position="114"/>
        <end position="425"/>
    </location>
</feature>
<dbReference type="Gene3D" id="3.40.850.10">
    <property type="entry name" value="Kinesin motor domain"/>
    <property type="match status" value="1"/>
</dbReference>
<dbReference type="GO" id="GO:0051231">
    <property type="term" value="P:spindle elongation"/>
    <property type="evidence" value="ECO:0007669"/>
    <property type="project" value="TreeGrafter"/>
</dbReference>
<dbReference type="InterPro" id="IPR036961">
    <property type="entry name" value="Kinesin_motor_dom_sf"/>
</dbReference>
<dbReference type="GO" id="GO:0005524">
    <property type="term" value="F:ATP binding"/>
    <property type="evidence" value="ECO:0007669"/>
    <property type="project" value="UniProtKB-KW"/>
</dbReference>
<evidence type="ECO:0000256" key="8">
    <source>
        <dbReference type="ARBA" id="ARBA00023175"/>
    </source>
</evidence>
<name>A0A8I6SI96_CIMLE</name>
<evidence type="ECO:0000256" key="4">
    <source>
        <dbReference type="ARBA" id="ARBA00022701"/>
    </source>
</evidence>
<dbReference type="InterPro" id="IPR027417">
    <property type="entry name" value="P-loop_NTPase"/>
</dbReference>
<keyword evidence="3" id="KW-0597">Phosphoprotein</keyword>
<evidence type="ECO:0000256" key="1">
    <source>
        <dbReference type="ARBA" id="ARBA00004186"/>
    </source>
</evidence>
<keyword evidence="5 11" id="KW-0547">Nucleotide-binding</keyword>
<keyword evidence="4 11" id="KW-0493">Microtubule</keyword>
<dbReference type="InterPro" id="IPR001752">
    <property type="entry name" value="Kinesin_motor_dom"/>
</dbReference>